<dbReference type="InterPro" id="IPR032831">
    <property type="entry name" value="LptM_cons"/>
</dbReference>
<protein>
    <submittedName>
        <fullName evidence="7">Putative lipoprotein</fullName>
    </submittedName>
</protein>
<comment type="caution">
    <text evidence="7">The sequence shown here is derived from an EMBL/GenBank/DDBJ whole genome shotgun (WGS) entry which is preliminary data.</text>
</comment>
<evidence type="ECO:0000256" key="2">
    <source>
        <dbReference type="ARBA" id="ARBA00022729"/>
    </source>
</evidence>
<dbReference type="NCBIfam" id="NF047847">
    <property type="entry name" value="SS_mature_LptM"/>
    <property type="match status" value="1"/>
</dbReference>
<keyword evidence="6 7" id="KW-0449">Lipoprotein</keyword>
<dbReference type="Proteomes" id="UP000278542">
    <property type="component" value="Unassembled WGS sequence"/>
</dbReference>
<evidence type="ECO:0000256" key="1">
    <source>
        <dbReference type="ARBA" id="ARBA00004459"/>
    </source>
</evidence>
<dbReference type="Pfam" id="PF13627">
    <property type="entry name" value="LptM_cons"/>
    <property type="match status" value="1"/>
</dbReference>
<evidence type="ECO:0000256" key="4">
    <source>
        <dbReference type="ARBA" id="ARBA00023139"/>
    </source>
</evidence>
<keyword evidence="5" id="KW-0998">Cell outer membrane</keyword>
<keyword evidence="4" id="KW-0564">Palmitate</keyword>
<accession>A0A495RJH5</accession>
<dbReference type="RefSeq" id="WP_211324616.1">
    <property type="nucleotide sequence ID" value="NZ_RBWY01000001.1"/>
</dbReference>
<evidence type="ECO:0000256" key="3">
    <source>
        <dbReference type="ARBA" id="ARBA00023136"/>
    </source>
</evidence>
<evidence type="ECO:0000313" key="8">
    <source>
        <dbReference type="Proteomes" id="UP000278542"/>
    </source>
</evidence>
<dbReference type="EMBL" id="RBWY01000001">
    <property type="protein sequence ID" value="RKS87667.1"/>
    <property type="molecule type" value="Genomic_DNA"/>
</dbReference>
<keyword evidence="3" id="KW-0472">Membrane</keyword>
<reference evidence="7 8" key="1">
    <citation type="submission" date="2018-10" db="EMBL/GenBank/DDBJ databases">
        <title>Genomic Encyclopedia of Type Strains, Phase IV (KMG-IV): sequencing the most valuable type-strain genomes for metagenomic binning, comparative biology and taxonomic classification.</title>
        <authorList>
            <person name="Goeker M."/>
        </authorList>
    </citation>
    <scope>NUCLEOTIDE SEQUENCE [LARGE SCALE GENOMIC DNA]</scope>
    <source>
        <strain evidence="7 8">DSM 22228</strain>
    </source>
</reference>
<sequence>MMKMFLSLVLFCFLLTACGLKGPLYEPKNDTTALNFTSYQDHRVA</sequence>
<dbReference type="AlphaFoldDB" id="A0A495RJH5"/>
<keyword evidence="2" id="KW-0732">Signal</keyword>
<name>A0A495RJH5_9GAMM</name>
<evidence type="ECO:0000256" key="6">
    <source>
        <dbReference type="ARBA" id="ARBA00023288"/>
    </source>
</evidence>
<evidence type="ECO:0000313" key="7">
    <source>
        <dbReference type="EMBL" id="RKS87667.1"/>
    </source>
</evidence>
<dbReference type="PROSITE" id="PS51257">
    <property type="entry name" value="PROKAR_LIPOPROTEIN"/>
    <property type="match status" value="1"/>
</dbReference>
<evidence type="ECO:0000256" key="5">
    <source>
        <dbReference type="ARBA" id="ARBA00023237"/>
    </source>
</evidence>
<comment type="subcellular location">
    <subcellularLocation>
        <location evidence="1">Cell outer membrane</location>
        <topology evidence="1">Lipid-anchor</topology>
    </subcellularLocation>
</comment>
<gene>
    <name evidence="7" type="ORF">DES39_0908</name>
</gene>
<keyword evidence="8" id="KW-1185">Reference proteome</keyword>
<organism evidence="7 8">
    <name type="scientific">Orbus hercynius</name>
    <dbReference type="NCBI Taxonomy" id="593135"/>
    <lineage>
        <taxon>Bacteria</taxon>
        <taxon>Pseudomonadati</taxon>
        <taxon>Pseudomonadota</taxon>
        <taxon>Gammaproteobacteria</taxon>
        <taxon>Orbales</taxon>
        <taxon>Orbaceae</taxon>
        <taxon>Orbus</taxon>
    </lineage>
</organism>
<dbReference type="GO" id="GO:0009279">
    <property type="term" value="C:cell outer membrane"/>
    <property type="evidence" value="ECO:0007669"/>
    <property type="project" value="UniProtKB-SubCell"/>
</dbReference>
<proteinExistence type="predicted"/>